<keyword evidence="1" id="KW-0378">Hydrolase</keyword>
<dbReference type="Proteomes" id="UP000078576">
    <property type="component" value="Unassembled WGS sequence"/>
</dbReference>
<evidence type="ECO:0000256" key="2">
    <source>
        <dbReference type="SAM" id="SignalP"/>
    </source>
</evidence>
<name>A0A194V0P9_CYTMA</name>
<dbReference type="InterPro" id="IPR001087">
    <property type="entry name" value="GDSL"/>
</dbReference>
<keyword evidence="2" id="KW-0732">Signal</keyword>
<dbReference type="InterPro" id="IPR036514">
    <property type="entry name" value="SGNH_hydro_sf"/>
</dbReference>
<dbReference type="AlphaFoldDB" id="A0A194V0P9"/>
<evidence type="ECO:0000256" key="1">
    <source>
        <dbReference type="ARBA" id="ARBA00022801"/>
    </source>
</evidence>
<dbReference type="Gene3D" id="3.40.50.1110">
    <property type="entry name" value="SGNH hydrolase"/>
    <property type="match status" value="1"/>
</dbReference>
<organism evidence="3 4">
    <name type="scientific">Cytospora mali</name>
    <name type="common">Apple Valsa canker fungus</name>
    <name type="synonym">Valsa mali</name>
    <dbReference type="NCBI Taxonomy" id="578113"/>
    <lineage>
        <taxon>Eukaryota</taxon>
        <taxon>Fungi</taxon>
        <taxon>Dikarya</taxon>
        <taxon>Ascomycota</taxon>
        <taxon>Pezizomycotina</taxon>
        <taxon>Sordariomycetes</taxon>
        <taxon>Sordariomycetidae</taxon>
        <taxon>Diaporthales</taxon>
        <taxon>Cytosporaceae</taxon>
        <taxon>Cytospora</taxon>
    </lineage>
</organism>
<sequence>MRPLPVLLASTLAATTGASCASKPFENFVTFGDSYTDNGRLSYYAENDDKPPPAGVLQQQLNVTASGGYAWGQFVQQYTGVAYFDYAVSGATCSNEIISRYLAAIDEPFPSVVDDELPSFVADVQVQALYSNRTSENTVYALWIGTNDLGYGAFLTDSQAPGTLRLGVSTKLGQTNITTYIDCVWSVFDTIYSTGGRRFVLLNHAPLQFTPLYASQSNGGIGSSRYWVNKTLYNETEYEYKIMEYTQLVNRLFDYGVPFELLVKARWPGATFDIFDVHSLLTDIYENPSAYLDEPVNVTGYFKHCDPLNTSDCVYEPNPLNTFLWFDELHPSNKTDTTIAREFIGVVAGNSSYGTHYG</sequence>
<dbReference type="PANTHER" id="PTHR45648:SF22">
    <property type="entry name" value="GDSL LIPASE_ACYLHYDROLASE FAMILY PROTEIN (AFU_ORTHOLOGUE AFUA_4G14700)"/>
    <property type="match status" value="1"/>
</dbReference>
<dbReference type="GO" id="GO:0016788">
    <property type="term" value="F:hydrolase activity, acting on ester bonds"/>
    <property type="evidence" value="ECO:0007669"/>
    <property type="project" value="InterPro"/>
</dbReference>
<dbReference type="InterPro" id="IPR051058">
    <property type="entry name" value="GDSL_Est/Lipase"/>
</dbReference>
<accession>A0A194V0P9</accession>
<dbReference type="OrthoDB" id="1600564at2759"/>
<dbReference type="STRING" id="694573.A0A194V0P9"/>
<protein>
    <submittedName>
        <fullName evidence="3">GDSL esterase/lipase EXL6</fullName>
    </submittedName>
</protein>
<keyword evidence="4" id="KW-1185">Reference proteome</keyword>
<dbReference type="SUPFAM" id="SSF52266">
    <property type="entry name" value="SGNH hydrolase"/>
    <property type="match status" value="1"/>
</dbReference>
<evidence type="ECO:0000313" key="4">
    <source>
        <dbReference type="Proteomes" id="UP000078576"/>
    </source>
</evidence>
<evidence type="ECO:0000313" key="3">
    <source>
        <dbReference type="EMBL" id="KUI57436.1"/>
    </source>
</evidence>
<feature type="signal peptide" evidence="2">
    <location>
        <begin position="1"/>
        <end position="21"/>
    </location>
</feature>
<feature type="chain" id="PRO_5008266073" evidence="2">
    <location>
        <begin position="22"/>
        <end position="358"/>
    </location>
</feature>
<gene>
    <name evidence="3" type="ORF">VP1G_04826</name>
</gene>
<dbReference type="PANTHER" id="PTHR45648">
    <property type="entry name" value="GDSL LIPASE/ACYLHYDROLASE FAMILY PROTEIN (AFU_ORTHOLOGUE AFUA_4G14700)"/>
    <property type="match status" value="1"/>
</dbReference>
<dbReference type="CDD" id="cd01846">
    <property type="entry name" value="fatty_acyltransferase_like"/>
    <property type="match status" value="1"/>
</dbReference>
<dbReference type="Pfam" id="PF00657">
    <property type="entry name" value="Lipase_GDSL"/>
    <property type="match status" value="1"/>
</dbReference>
<dbReference type="PROSITE" id="PS51257">
    <property type="entry name" value="PROKAR_LIPOPROTEIN"/>
    <property type="match status" value="1"/>
</dbReference>
<proteinExistence type="predicted"/>
<reference evidence="4" key="1">
    <citation type="submission" date="2014-12" db="EMBL/GenBank/DDBJ databases">
        <title>Genome Sequence of Valsa Canker Pathogens Uncovers a Specific Adaption of Colonization on Woody Bark.</title>
        <authorList>
            <person name="Yin Z."/>
            <person name="Liu H."/>
            <person name="Gao X."/>
            <person name="Li Z."/>
            <person name="Song N."/>
            <person name="Ke X."/>
            <person name="Dai Q."/>
            <person name="Wu Y."/>
            <person name="Sun Y."/>
            <person name="Xu J.-R."/>
            <person name="Kang Z.K."/>
            <person name="Wang L."/>
            <person name="Huang L."/>
        </authorList>
    </citation>
    <scope>NUCLEOTIDE SEQUENCE [LARGE SCALE GENOMIC DNA]</scope>
    <source>
        <strain evidence="4">SXYL134</strain>
    </source>
</reference>
<dbReference type="EMBL" id="KN714700">
    <property type="protein sequence ID" value="KUI57436.1"/>
    <property type="molecule type" value="Genomic_DNA"/>
</dbReference>